<evidence type="ECO:0000313" key="8">
    <source>
        <dbReference type="EMBL" id="OXC73386.1"/>
    </source>
</evidence>
<comment type="subcellular location">
    <subcellularLocation>
        <location evidence="1">Cell membrane</location>
        <topology evidence="1">Multi-pass membrane protein</topology>
    </subcellularLocation>
</comment>
<dbReference type="AlphaFoldDB" id="A0A226WQB3"/>
<dbReference type="PIRSF" id="PIRSF026673">
    <property type="entry name" value="UCP026673_ion_chan"/>
    <property type="match status" value="1"/>
</dbReference>
<dbReference type="EMBL" id="MTHB01000253">
    <property type="protein sequence ID" value="OXC73386.1"/>
    <property type="molecule type" value="Genomic_DNA"/>
</dbReference>
<dbReference type="Pfam" id="PF00027">
    <property type="entry name" value="cNMP_binding"/>
    <property type="match status" value="1"/>
</dbReference>
<comment type="caution">
    <text evidence="8">The sequence shown here is derived from an EMBL/GenBank/DDBJ whole genome shotgun (WGS) entry which is preliminary data.</text>
</comment>
<dbReference type="GO" id="GO:0008381">
    <property type="term" value="F:mechanosensitive monoatomic ion channel activity"/>
    <property type="evidence" value="ECO:0007669"/>
    <property type="project" value="UniProtKB-ARBA"/>
</dbReference>
<evidence type="ECO:0000313" key="9">
    <source>
        <dbReference type="Proteomes" id="UP000214720"/>
    </source>
</evidence>
<dbReference type="SUPFAM" id="SSF51206">
    <property type="entry name" value="cAMP-binding domain-like"/>
    <property type="match status" value="1"/>
</dbReference>
<dbReference type="Pfam" id="PF00924">
    <property type="entry name" value="MS_channel_2nd"/>
    <property type="match status" value="1"/>
</dbReference>
<evidence type="ECO:0000256" key="4">
    <source>
        <dbReference type="ARBA" id="ARBA00022989"/>
    </source>
</evidence>
<dbReference type="PROSITE" id="PS50042">
    <property type="entry name" value="CNMP_BINDING_3"/>
    <property type="match status" value="1"/>
</dbReference>
<keyword evidence="2" id="KW-1003">Cell membrane</keyword>
<proteinExistence type="predicted"/>
<dbReference type="InterPro" id="IPR000595">
    <property type="entry name" value="cNMP-bd_dom"/>
</dbReference>
<dbReference type="InterPro" id="IPR006685">
    <property type="entry name" value="MscS_channel_2nd"/>
</dbReference>
<organism evidence="8 9">
    <name type="scientific">Caballeronia sordidicola</name>
    <name type="common">Burkholderia sordidicola</name>
    <dbReference type="NCBI Taxonomy" id="196367"/>
    <lineage>
        <taxon>Bacteria</taxon>
        <taxon>Pseudomonadati</taxon>
        <taxon>Pseudomonadota</taxon>
        <taxon>Betaproteobacteria</taxon>
        <taxon>Burkholderiales</taxon>
        <taxon>Burkholderiaceae</taxon>
        <taxon>Caballeronia</taxon>
    </lineage>
</organism>
<dbReference type="SUPFAM" id="SSF82689">
    <property type="entry name" value="Mechanosensitive channel protein MscS (YggB), C-terminal domain"/>
    <property type="match status" value="1"/>
</dbReference>
<evidence type="ECO:0000256" key="3">
    <source>
        <dbReference type="ARBA" id="ARBA00022692"/>
    </source>
</evidence>
<keyword evidence="8" id="KW-0808">Transferase</keyword>
<name>A0A226WQB3_CABSO</name>
<evidence type="ECO:0000256" key="5">
    <source>
        <dbReference type="ARBA" id="ARBA00023136"/>
    </source>
</evidence>
<dbReference type="OrthoDB" id="9775207at2"/>
<dbReference type="SUPFAM" id="SSF50182">
    <property type="entry name" value="Sm-like ribonucleoproteins"/>
    <property type="match status" value="1"/>
</dbReference>
<dbReference type="InterPro" id="IPR016846">
    <property type="entry name" value="cNMP-bd_ion_channel"/>
</dbReference>
<dbReference type="SMART" id="SM00100">
    <property type="entry name" value="cNMP"/>
    <property type="match status" value="1"/>
</dbReference>
<dbReference type="Gene3D" id="2.30.30.60">
    <property type="match status" value="1"/>
</dbReference>
<dbReference type="Gene3D" id="2.60.120.10">
    <property type="entry name" value="Jelly Rolls"/>
    <property type="match status" value="1"/>
</dbReference>
<gene>
    <name evidence="8" type="ORF">BSU04_37170</name>
</gene>
<dbReference type="Proteomes" id="UP000214720">
    <property type="component" value="Unassembled WGS sequence"/>
</dbReference>
<feature type="transmembrane region" description="Helical" evidence="6">
    <location>
        <begin position="6"/>
        <end position="22"/>
    </location>
</feature>
<evidence type="ECO:0000259" key="7">
    <source>
        <dbReference type="PROSITE" id="PS50042"/>
    </source>
</evidence>
<protein>
    <submittedName>
        <fullName evidence="8">cAMP-binding catabolite activator and regulatory subunit of cAMP-dependent protein kinase</fullName>
    </submittedName>
</protein>
<dbReference type="GO" id="GO:0016301">
    <property type="term" value="F:kinase activity"/>
    <property type="evidence" value="ECO:0007669"/>
    <property type="project" value="UniProtKB-KW"/>
</dbReference>
<dbReference type="InterPro" id="IPR018490">
    <property type="entry name" value="cNMP-bd_dom_sf"/>
</dbReference>
<dbReference type="InterPro" id="IPR023408">
    <property type="entry name" value="MscS_beta-dom_sf"/>
</dbReference>
<evidence type="ECO:0000256" key="1">
    <source>
        <dbReference type="ARBA" id="ARBA00004651"/>
    </source>
</evidence>
<keyword evidence="3 6" id="KW-0812">Transmembrane</keyword>
<dbReference type="GO" id="GO:0005886">
    <property type="term" value="C:plasma membrane"/>
    <property type="evidence" value="ECO:0007669"/>
    <property type="project" value="UniProtKB-SubCell"/>
</dbReference>
<evidence type="ECO:0000256" key="2">
    <source>
        <dbReference type="ARBA" id="ARBA00022475"/>
    </source>
</evidence>
<feature type="transmembrane region" description="Helical" evidence="6">
    <location>
        <begin position="132"/>
        <end position="152"/>
    </location>
</feature>
<reference evidence="9" key="1">
    <citation type="submission" date="2017-01" db="EMBL/GenBank/DDBJ databases">
        <title>Genome Analysis of Deinococcus marmoris KOPRI26562.</title>
        <authorList>
            <person name="Kim J.H."/>
            <person name="Oh H.-M."/>
        </authorList>
    </citation>
    <scope>NUCLEOTIDE SEQUENCE [LARGE SCALE GENOMIC DNA]</scope>
    <source>
        <strain evidence="9">PAMC 26633</strain>
    </source>
</reference>
<keyword evidence="4 6" id="KW-1133">Transmembrane helix</keyword>
<dbReference type="Gene3D" id="1.10.287.1260">
    <property type="match status" value="1"/>
</dbReference>
<dbReference type="InterPro" id="IPR014710">
    <property type="entry name" value="RmlC-like_jellyroll"/>
</dbReference>
<dbReference type="CDD" id="cd00038">
    <property type="entry name" value="CAP_ED"/>
    <property type="match status" value="1"/>
</dbReference>
<dbReference type="PANTHER" id="PTHR30566">
    <property type="entry name" value="YNAI-RELATED MECHANOSENSITIVE ION CHANNEL"/>
    <property type="match status" value="1"/>
</dbReference>
<feature type="domain" description="Cyclic nucleotide-binding" evidence="7">
    <location>
        <begin position="332"/>
        <end position="452"/>
    </location>
</feature>
<accession>A0A226WQB3</accession>
<sequence length="489" mass="53353">MPTLTDGVLYGIAILVLDFLAWRFMDRKIEQARLAFRALMFGLSSYVLFSSGMNPLRAAPWPDEPLRHMLAQLLELVWWLQGARLVTVVLDRAVLPESWHKERLFQDVLGALIFLAAAVGAIAFVLQLPVRGLLATSGALAVVLGLAIQSTLNDVFSGIVLNATQPFRLGDWITIGEVEGKVVESNWRATSLLNGQGNIVVIPNSVAARTNIVNANEPSHTHGISVVLSITPSIRPALVLNALANAAASSDAVLTDPRPIVSVRRASDDAIEYEIVCYVDALSKKIDVRNDLFDLAHRHLLSRGVALRSLSVAESVTENADEKHRLLRSVIIFQTLDDAEISELEAQLTQHEFDAGDTVYAAADETGHELHILARGVAQVSVAKNGVDVALRRLAPGDSIGQSGILAGVRTNVTMRALTRATVFRLDKAALTPILTRRPEVAREMCRLLSEHHATEELLLASPVREDETSGGLLQWIRDGVRRFHALAH</sequence>
<dbReference type="InterPro" id="IPR010920">
    <property type="entry name" value="LSM_dom_sf"/>
</dbReference>
<keyword evidence="5 6" id="KW-0472">Membrane</keyword>
<evidence type="ECO:0000256" key="6">
    <source>
        <dbReference type="SAM" id="Phobius"/>
    </source>
</evidence>
<dbReference type="InterPro" id="IPR011066">
    <property type="entry name" value="MscS_channel_C_sf"/>
</dbReference>
<feature type="transmembrane region" description="Helical" evidence="6">
    <location>
        <begin position="107"/>
        <end position="126"/>
    </location>
</feature>
<dbReference type="RefSeq" id="WP_089164914.1">
    <property type="nucleotide sequence ID" value="NZ_MTHB01000253.1"/>
</dbReference>
<dbReference type="PANTHER" id="PTHR30566:SF5">
    <property type="entry name" value="MECHANOSENSITIVE ION CHANNEL PROTEIN 1, MITOCHONDRIAL-RELATED"/>
    <property type="match status" value="1"/>
</dbReference>
<feature type="transmembrane region" description="Helical" evidence="6">
    <location>
        <begin position="34"/>
        <end position="56"/>
    </location>
</feature>
<keyword evidence="8" id="KW-0418">Kinase</keyword>